<gene>
    <name evidence="1" type="ORF">ENN70_03700</name>
    <name evidence="2" type="ORF">ENW66_06325</name>
</gene>
<dbReference type="Gene3D" id="3.30.1650.10">
    <property type="entry name" value="Bifunctional carbon monoxide dehydrogenase/acetyl-coa synthase(codh/acs), Chain M, domain 3"/>
    <property type="match status" value="1"/>
</dbReference>
<protein>
    <recommendedName>
        <fullName evidence="3">CO-methylating acetyl-CoA synthase</fullName>
    </recommendedName>
</protein>
<evidence type="ECO:0008006" key="3">
    <source>
        <dbReference type="Google" id="ProtNLM"/>
    </source>
</evidence>
<dbReference type="AlphaFoldDB" id="A0A7C3MB79"/>
<organism evidence="2">
    <name type="scientific">Archaeoglobus fulgidus</name>
    <dbReference type="NCBI Taxonomy" id="2234"/>
    <lineage>
        <taxon>Archaea</taxon>
        <taxon>Methanobacteriati</taxon>
        <taxon>Methanobacteriota</taxon>
        <taxon>Archaeoglobi</taxon>
        <taxon>Archaeoglobales</taxon>
        <taxon>Archaeoglobaceae</taxon>
        <taxon>Archaeoglobus</taxon>
    </lineage>
</organism>
<comment type="caution">
    <text evidence="2">The sequence shown here is derived from an EMBL/GenBank/DDBJ whole genome shotgun (WGS) entry which is preliminary data.</text>
</comment>
<sequence>MFEEIVCEIRRFVNKKSEDGLIDVRNYHEFPSWERGKDVILRGELAYELGKQGSALLLTWGEAENRIYLPRKNGGEWLAVIIISEAEIGDSYECFRAMRDAFYSLNLRGVTIRSLPSQMRVWLRVGVDASRRGFSLGVFGRAIIESMNSLDFIRATDVILLTSREEIENLKEQFSKGKKITEALIKMHEENVLNCEECDYSDVCSEIPELRRIRERMRKEKG</sequence>
<proteinExistence type="predicted"/>
<dbReference type="EMBL" id="DSCQ01000043">
    <property type="protein sequence ID" value="HET21198.1"/>
    <property type="molecule type" value="Genomic_DNA"/>
</dbReference>
<name>A0A7C3MB79_ARCFL</name>
<reference evidence="2" key="1">
    <citation type="journal article" date="2020" name="mSystems">
        <title>Genome- and Community-Level Interaction Insights into Carbon Utilization and Element Cycling Functions of Hydrothermarchaeota in Hydrothermal Sediment.</title>
        <authorList>
            <person name="Zhou Z."/>
            <person name="Liu Y."/>
            <person name="Xu W."/>
            <person name="Pan J."/>
            <person name="Luo Z.H."/>
            <person name="Li M."/>
        </authorList>
    </citation>
    <scope>NUCLEOTIDE SEQUENCE [LARGE SCALE GENOMIC DNA]</scope>
    <source>
        <strain evidence="1">SpSt-12</strain>
        <strain evidence="2">SpSt-87</strain>
    </source>
</reference>
<dbReference type="InterPro" id="IPR038571">
    <property type="entry name" value="CO_DH/Ac-CoA_synth_bsu_3_sf"/>
</dbReference>
<evidence type="ECO:0000313" key="2">
    <source>
        <dbReference type="EMBL" id="HFW32551.1"/>
    </source>
</evidence>
<evidence type="ECO:0000313" key="1">
    <source>
        <dbReference type="EMBL" id="HET21198.1"/>
    </source>
</evidence>
<dbReference type="EMBL" id="DTLB01000038">
    <property type="protein sequence ID" value="HFW32551.1"/>
    <property type="molecule type" value="Genomic_DNA"/>
</dbReference>
<accession>A0A7C3MB79</accession>